<dbReference type="AlphaFoldDB" id="A0A0B2ANP0"/>
<dbReference type="SUPFAM" id="SSF46785">
    <property type="entry name" value="Winged helix' DNA-binding domain"/>
    <property type="match status" value="1"/>
</dbReference>
<dbReference type="OrthoDB" id="7688673at2"/>
<dbReference type="PANTHER" id="PTHR30363">
    <property type="entry name" value="HTH-TYPE TRANSCRIPTIONAL REGULATOR SRLR-RELATED"/>
    <property type="match status" value="1"/>
</dbReference>
<evidence type="ECO:0000256" key="2">
    <source>
        <dbReference type="ARBA" id="ARBA00023125"/>
    </source>
</evidence>
<dbReference type="GO" id="GO:0003700">
    <property type="term" value="F:DNA-binding transcription factor activity"/>
    <property type="evidence" value="ECO:0007669"/>
    <property type="project" value="InterPro"/>
</dbReference>
<name>A0A0B2ANP0_9MICC</name>
<dbReference type="RefSeq" id="WP_043122516.1">
    <property type="nucleotide sequence ID" value="NZ_JTDL01000098.1"/>
</dbReference>
<dbReference type="Pfam" id="PF00455">
    <property type="entry name" value="DeoRC"/>
    <property type="match status" value="1"/>
</dbReference>
<keyword evidence="1" id="KW-0805">Transcription regulation</keyword>
<dbReference type="EMBL" id="JTDL01000098">
    <property type="protein sequence ID" value="KHL03532.1"/>
    <property type="molecule type" value="Genomic_DNA"/>
</dbReference>
<dbReference type="SUPFAM" id="SSF100950">
    <property type="entry name" value="NagB/RpiA/CoA transferase-like"/>
    <property type="match status" value="1"/>
</dbReference>
<dbReference type="InterPro" id="IPR036390">
    <property type="entry name" value="WH_DNA-bd_sf"/>
</dbReference>
<keyword evidence="2" id="KW-0238">DNA-binding</keyword>
<accession>A0A0B2ANP0</accession>
<sequence>MNASGRRSRIAETLEARPATVEELADEFAVSPSTIRRDLDRLVASGRILRTYGGAAPAGSGREQSLREREMVAGEAKQAIGRHAASLVAPGSVNILDAGTTVGMLARCLCSRSDITVITNGMTTARTLEHAEDVELVILGGRLRHISSGTVGPLAEAALSTLTADAAFLGADGVSAERGLSEQTDQQASLKRAMIRAAAELYVLADSSKLAASSAHWWTPIERPWTLITDASASERQLEPFRASPYVTVVVAEQGAA</sequence>
<dbReference type="InterPro" id="IPR014036">
    <property type="entry name" value="DeoR-like_C"/>
</dbReference>
<feature type="domain" description="HTH deoR-type" evidence="4">
    <location>
        <begin position="2"/>
        <end position="57"/>
    </location>
</feature>
<dbReference type="GO" id="GO:0003677">
    <property type="term" value="F:DNA binding"/>
    <property type="evidence" value="ECO:0007669"/>
    <property type="project" value="UniProtKB-KW"/>
</dbReference>
<evidence type="ECO:0000256" key="1">
    <source>
        <dbReference type="ARBA" id="ARBA00023015"/>
    </source>
</evidence>
<protein>
    <recommendedName>
        <fullName evidence="4">HTH deoR-type domain-containing protein</fullName>
    </recommendedName>
</protein>
<reference evidence="5 6" key="1">
    <citation type="submission" date="2014-09" db="EMBL/GenBank/DDBJ databases">
        <title>Genome sequence of Sinomonas sp. MUSC 117.</title>
        <authorList>
            <person name="Lee L.-H."/>
        </authorList>
    </citation>
    <scope>NUCLEOTIDE SEQUENCE [LARGE SCALE GENOMIC DNA]</scope>
    <source>
        <strain evidence="5 6">MUSC 117</strain>
    </source>
</reference>
<dbReference type="Gene3D" id="1.10.10.10">
    <property type="entry name" value="Winged helix-like DNA-binding domain superfamily/Winged helix DNA-binding domain"/>
    <property type="match status" value="1"/>
</dbReference>
<evidence type="ECO:0000313" key="6">
    <source>
        <dbReference type="Proteomes" id="UP000030982"/>
    </source>
</evidence>
<proteinExistence type="predicted"/>
<evidence type="ECO:0000313" key="5">
    <source>
        <dbReference type="EMBL" id="KHL03532.1"/>
    </source>
</evidence>
<dbReference type="InterPro" id="IPR036388">
    <property type="entry name" value="WH-like_DNA-bd_sf"/>
</dbReference>
<organism evidence="5 6">
    <name type="scientific">Sinomonas humi</name>
    <dbReference type="NCBI Taxonomy" id="1338436"/>
    <lineage>
        <taxon>Bacteria</taxon>
        <taxon>Bacillati</taxon>
        <taxon>Actinomycetota</taxon>
        <taxon>Actinomycetes</taxon>
        <taxon>Micrococcales</taxon>
        <taxon>Micrococcaceae</taxon>
        <taxon>Sinomonas</taxon>
    </lineage>
</organism>
<dbReference type="Proteomes" id="UP000030982">
    <property type="component" value="Unassembled WGS sequence"/>
</dbReference>
<evidence type="ECO:0000256" key="3">
    <source>
        <dbReference type="ARBA" id="ARBA00023163"/>
    </source>
</evidence>
<dbReference type="PRINTS" id="PR00037">
    <property type="entry name" value="HTHLACR"/>
</dbReference>
<dbReference type="PANTHER" id="PTHR30363:SF44">
    <property type="entry name" value="AGA OPERON TRANSCRIPTIONAL REPRESSOR-RELATED"/>
    <property type="match status" value="1"/>
</dbReference>
<keyword evidence="3" id="KW-0804">Transcription</keyword>
<gene>
    <name evidence="5" type="ORF">LK10_08930</name>
</gene>
<dbReference type="InterPro" id="IPR050313">
    <property type="entry name" value="Carb_Metab_HTH_regulators"/>
</dbReference>
<dbReference type="PROSITE" id="PS51000">
    <property type="entry name" value="HTH_DEOR_2"/>
    <property type="match status" value="1"/>
</dbReference>
<comment type="caution">
    <text evidence="5">The sequence shown here is derived from an EMBL/GenBank/DDBJ whole genome shotgun (WGS) entry which is preliminary data.</text>
</comment>
<dbReference type="InterPro" id="IPR001034">
    <property type="entry name" value="DeoR_HTH"/>
</dbReference>
<evidence type="ECO:0000259" key="4">
    <source>
        <dbReference type="PROSITE" id="PS51000"/>
    </source>
</evidence>
<dbReference type="SMART" id="SM01134">
    <property type="entry name" value="DeoRC"/>
    <property type="match status" value="1"/>
</dbReference>
<dbReference type="Gene3D" id="3.40.50.1360">
    <property type="match status" value="1"/>
</dbReference>
<dbReference type="STRING" id="1338436.LK10_08930"/>
<keyword evidence="6" id="KW-1185">Reference proteome</keyword>
<dbReference type="SMART" id="SM00420">
    <property type="entry name" value="HTH_DEOR"/>
    <property type="match status" value="1"/>
</dbReference>
<dbReference type="Pfam" id="PF08220">
    <property type="entry name" value="HTH_DeoR"/>
    <property type="match status" value="1"/>
</dbReference>
<dbReference type="InterPro" id="IPR018356">
    <property type="entry name" value="Tscrpt_reg_HTH_DeoR_CS"/>
</dbReference>
<dbReference type="PROSITE" id="PS00894">
    <property type="entry name" value="HTH_DEOR_1"/>
    <property type="match status" value="1"/>
</dbReference>
<dbReference type="InterPro" id="IPR037171">
    <property type="entry name" value="NagB/RpiA_transferase-like"/>
</dbReference>